<feature type="region of interest" description="Disordered" evidence="1">
    <location>
        <begin position="876"/>
        <end position="907"/>
    </location>
</feature>
<reference evidence="2 3" key="1">
    <citation type="submission" date="2024-09" db="EMBL/GenBank/DDBJ databases">
        <title>Rethinking Asexuality: The Enigmatic Case of Functional Sexual Genes in Lepraria (Stereocaulaceae).</title>
        <authorList>
            <person name="Doellman M."/>
            <person name="Sun Y."/>
            <person name="Barcenas-Pena A."/>
            <person name="Lumbsch H.T."/>
            <person name="Grewe F."/>
        </authorList>
    </citation>
    <scope>NUCLEOTIDE SEQUENCE [LARGE SCALE GENOMIC DNA]</scope>
    <source>
        <strain evidence="2 3">Mercado 3170</strain>
    </source>
</reference>
<feature type="region of interest" description="Disordered" evidence="1">
    <location>
        <begin position="631"/>
        <end position="668"/>
    </location>
</feature>
<keyword evidence="3" id="KW-1185">Reference proteome</keyword>
<protein>
    <recommendedName>
        <fullName evidence="4">Folliculin-interacting protein N-terminal domain-containing protein</fullName>
    </recommendedName>
</protein>
<feature type="region of interest" description="Disordered" evidence="1">
    <location>
        <begin position="779"/>
        <end position="798"/>
    </location>
</feature>
<proteinExistence type="predicted"/>
<name>A0ABR4A5H0_9LECA</name>
<dbReference type="Proteomes" id="UP001590950">
    <property type="component" value="Unassembled WGS sequence"/>
</dbReference>
<dbReference type="PANTHER" id="PTHR21634">
    <property type="entry name" value="RE13835P"/>
    <property type="match status" value="1"/>
</dbReference>
<sequence>MFGAAGFSTVSTTKLHVRPPKPGRAEQIVRPSSAREPTSPGAFHKRRTPLTRSTTAADLQCLSSKSTSDGLQLATPRQTSFSILITRLFSVDPGDIHSVFHSTEQHSSCDPDGLTFKSINEDKSTRKEKAEHFKCPTYAVAVLLQMPARRQRLSTPSLGRFTGYSAASPDSWSSDALHNLNLLGADSNSDIDYVIAHWAFLIRALSCLQVAACHEISQMLAKLEMPYLGPPIKEAPKSSELGTNARTKAVKEPARLTLQLSPGALQNCTIIHTLSDVSGKRIASALKIRKVVVGQGRWGIWREEARWVGRWAGGKDQNFFLFNLLTAFLGSHTEWLDSLGPSRYRRRYTKHSNAPYSEVSRIQHRTVIVAKDKMAARRLIFLLSAFLPGGAFTFMVDGQQQLDASWSSTAYSQSPPSSFPIHRQQSLRRTVNRRPGSNRTNPNATSHARSVSFSGPEVFPSDDTFTEALHPQYHSRRASDARSVRSTGLPISFNASGTRKSSTTTTATLIPDPAIGVSHFSSHSIGRPMGTAPGPRPGSSGSLVSLTLRRTLSRSDTNEQGNPSNDSQSISRWGSIVSGFWSDRRGSSTGDSDALTSSEEGLGISGVPKDIRGQQPINALAQMVKQVELNENTRPSGQSNSNTTSSSLTVTQPPGVSKETNDVSSPKDIAVVPGAESISLNLSIDEEDGVVDVDLPPLSSYGSSFDSTTSSPVAMRSAASSFIGSASLPRRDSSQASQRPSSSASIDVAGWLRNYHQDFALQAVRPYDSLKEDIKRSMRTEPMPTHTHTQPATNGGSLEPDVWTDVCTTLVADTTTFSVTRLCLRRKNPTLSHHQTNALLEIMPQEYAEQEEIIEEPLMDMDPIFIDAVEKVLAQSGHSSRVGSRAPSPTPHRDQPPREGSPGIEIPRSECKKMVLGALEQVARSVSAELAKGRDVDCGRGRSDNVPTDSTLREGVRRWLSQVDREGV</sequence>
<feature type="region of interest" description="Disordered" evidence="1">
    <location>
        <begin position="407"/>
        <end position="457"/>
    </location>
</feature>
<accession>A0ABR4A5H0</accession>
<feature type="compositionally biased region" description="Low complexity" evidence="1">
    <location>
        <begin position="407"/>
        <end position="416"/>
    </location>
</feature>
<evidence type="ECO:0008006" key="4">
    <source>
        <dbReference type="Google" id="ProtNLM"/>
    </source>
</evidence>
<feature type="region of interest" description="Disordered" evidence="1">
    <location>
        <begin position="473"/>
        <end position="543"/>
    </location>
</feature>
<feature type="region of interest" description="Disordered" evidence="1">
    <location>
        <begin position="13"/>
        <end position="50"/>
    </location>
</feature>
<evidence type="ECO:0000313" key="3">
    <source>
        <dbReference type="Proteomes" id="UP001590950"/>
    </source>
</evidence>
<gene>
    <name evidence="2" type="ORF">N7G274_007427</name>
</gene>
<feature type="region of interest" description="Disordered" evidence="1">
    <location>
        <begin position="552"/>
        <end position="571"/>
    </location>
</feature>
<evidence type="ECO:0000256" key="1">
    <source>
        <dbReference type="SAM" id="MobiDB-lite"/>
    </source>
</evidence>
<feature type="compositionally biased region" description="Polar residues" evidence="1">
    <location>
        <begin position="423"/>
        <end position="453"/>
    </location>
</feature>
<feature type="compositionally biased region" description="Low complexity" evidence="1">
    <location>
        <begin position="496"/>
        <end position="508"/>
    </location>
</feature>
<feature type="compositionally biased region" description="Basic and acidic residues" evidence="1">
    <location>
        <begin position="931"/>
        <end position="943"/>
    </location>
</feature>
<feature type="region of interest" description="Disordered" evidence="1">
    <location>
        <begin position="582"/>
        <end position="610"/>
    </location>
</feature>
<dbReference type="PANTHER" id="PTHR21634:SF9">
    <property type="entry name" value="RE13835P"/>
    <property type="match status" value="1"/>
</dbReference>
<feature type="compositionally biased region" description="Polar residues" evidence="1">
    <location>
        <begin position="786"/>
        <end position="796"/>
    </location>
</feature>
<dbReference type="EMBL" id="JBEFKJ010000023">
    <property type="protein sequence ID" value="KAL2040024.1"/>
    <property type="molecule type" value="Genomic_DNA"/>
</dbReference>
<feature type="compositionally biased region" description="Polar residues" evidence="1">
    <location>
        <begin position="558"/>
        <end position="571"/>
    </location>
</feature>
<organism evidence="2 3">
    <name type="scientific">Stereocaulon virgatum</name>
    <dbReference type="NCBI Taxonomy" id="373712"/>
    <lineage>
        <taxon>Eukaryota</taxon>
        <taxon>Fungi</taxon>
        <taxon>Dikarya</taxon>
        <taxon>Ascomycota</taxon>
        <taxon>Pezizomycotina</taxon>
        <taxon>Lecanoromycetes</taxon>
        <taxon>OSLEUM clade</taxon>
        <taxon>Lecanoromycetidae</taxon>
        <taxon>Lecanorales</taxon>
        <taxon>Lecanorineae</taxon>
        <taxon>Stereocaulaceae</taxon>
        <taxon>Stereocaulon</taxon>
    </lineage>
</organism>
<feature type="region of interest" description="Disordered" evidence="1">
    <location>
        <begin position="931"/>
        <end position="950"/>
    </location>
</feature>
<comment type="caution">
    <text evidence="2">The sequence shown here is derived from an EMBL/GenBank/DDBJ whole genome shotgun (WGS) entry which is preliminary data.</text>
</comment>
<evidence type="ECO:0000313" key="2">
    <source>
        <dbReference type="EMBL" id="KAL2040024.1"/>
    </source>
</evidence>